<accession>A0A8S3V3H6</accession>
<dbReference type="Proteomes" id="UP000683360">
    <property type="component" value="Unassembled WGS sequence"/>
</dbReference>
<gene>
    <name evidence="1" type="ORF">MEDL_61018</name>
</gene>
<proteinExistence type="predicted"/>
<reference evidence="1" key="1">
    <citation type="submission" date="2021-03" db="EMBL/GenBank/DDBJ databases">
        <authorList>
            <person name="Bekaert M."/>
        </authorList>
    </citation>
    <scope>NUCLEOTIDE SEQUENCE</scope>
</reference>
<keyword evidence="2" id="KW-1185">Reference proteome</keyword>
<dbReference type="AlphaFoldDB" id="A0A8S3V3H6"/>
<comment type="caution">
    <text evidence="1">The sequence shown here is derived from an EMBL/GenBank/DDBJ whole genome shotgun (WGS) entry which is preliminary data.</text>
</comment>
<organism evidence="1 2">
    <name type="scientific">Mytilus edulis</name>
    <name type="common">Blue mussel</name>
    <dbReference type="NCBI Taxonomy" id="6550"/>
    <lineage>
        <taxon>Eukaryota</taxon>
        <taxon>Metazoa</taxon>
        <taxon>Spiralia</taxon>
        <taxon>Lophotrochozoa</taxon>
        <taxon>Mollusca</taxon>
        <taxon>Bivalvia</taxon>
        <taxon>Autobranchia</taxon>
        <taxon>Pteriomorphia</taxon>
        <taxon>Mytilida</taxon>
        <taxon>Mytiloidea</taxon>
        <taxon>Mytilidae</taxon>
        <taxon>Mytilinae</taxon>
        <taxon>Mytilus</taxon>
    </lineage>
</organism>
<dbReference type="OrthoDB" id="6187435at2759"/>
<sequence>MSSNSMEDVYLDLQPSPRLCHVSSQAARIAAGMKINYYIDLQPSLRLCHERNNAKAGQSKFQSRWQMSSNSMEDVYLDLQPSPRLCHVSSQAARIAAGMKINYYIDLQPSLRLCHERNNVIKQCQCFHEGDMNRVLELLLKWTFEVSITACLCRLMLEMAI</sequence>
<name>A0A8S3V3H6_MYTED</name>
<protein>
    <submittedName>
        <fullName evidence="1">Uncharacterized protein</fullName>
    </submittedName>
</protein>
<dbReference type="EMBL" id="CAJPWZ010002968">
    <property type="protein sequence ID" value="CAG2249237.1"/>
    <property type="molecule type" value="Genomic_DNA"/>
</dbReference>
<evidence type="ECO:0000313" key="2">
    <source>
        <dbReference type="Proteomes" id="UP000683360"/>
    </source>
</evidence>
<evidence type="ECO:0000313" key="1">
    <source>
        <dbReference type="EMBL" id="CAG2249237.1"/>
    </source>
</evidence>